<feature type="domain" description="Nucleoside phosphorylase" evidence="4">
    <location>
        <begin position="43"/>
        <end position="247"/>
    </location>
</feature>
<sequence length="255" mass="27809">MNYPTWSDLNNESIVPPLGSYRSHDIGSVAVMISCEPDLRFIKSNVAIAKAVPFFTSTLMTLNGSHKGACITGPFIGAPYAAMLLESLIAKGADKIVVVGWCGAVTDQFDVGDIILPSMAIVDEGTSANYKVLDKNMPHSIPDVALTDQLADQLTAEGIDFKRATIWTTDAIYRETHNKVAYFRQLGARAVEMECSALFSVAEYRKVGIAGLLIVSDSVASKDWDPGFRKKQFKRARQNACKSVMTFAKALCENE</sequence>
<dbReference type="InterPro" id="IPR035994">
    <property type="entry name" value="Nucleoside_phosphorylase_sf"/>
</dbReference>
<evidence type="ECO:0000256" key="3">
    <source>
        <dbReference type="ARBA" id="ARBA00048447"/>
    </source>
</evidence>
<dbReference type="EC" id="2.4.2.3" evidence="1"/>
<dbReference type="RefSeq" id="WP_092231953.1">
    <property type="nucleotide sequence ID" value="NZ_FNLL01000003.1"/>
</dbReference>
<evidence type="ECO:0000256" key="1">
    <source>
        <dbReference type="ARBA" id="ARBA00011888"/>
    </source>
</evidence>
<evidence type="ECO:0000313" key="5">
    <source>
        <dbReference type="EMBL" id="SDT98891.1"/>
    </source>
</evidence>
<dbReference type="GO" id="GO:0005829">
    <property type="term" value="C:cytosol"/>
    <property type="evidence" value="ECO:0007669"/>
    <property type="project" value="TreeGrafter"/>
</dbReference>
<comment type="catalytic activity">
    <reaction evidence="3">
        <text>uridine + phosphate = alpha-D-ribose 1-phosphate + uracil</text>
        <dbReference type="Rhea" id="RHEA:24388"/>
        <dbReference type="ChEBI" id="CHEBI:16704"/>
        <dbReference type="ChEBI" id="CHEBI:17568"/>
        <dbReference type="ChEBI" id="CHEBI:43474"/>
        <dbReference type="ChEBI" id="CHEBI:57720"/>
        <dbReference type="EC" id="2.4.2.3"/>
    </reaction>
</comment>
<dbReference type="AlphaFoldDB" id="A0A1H2EV03"/>
<evidence type="ECO:0000259" key="4">
    <source>
        <dbReference type="Pfam" id="PF01048"/>
    </source>
</evidence>
<keyword evidence="6" id="KW-1185">Reference proteome</keyword>
<dbReference type="SUPFAM" id="SSF53167">
    <property type="entry name" value="Purine and uridine phosphorylases"/>
    <property type="match status" value="1"/>
</dbReference>
<dbReference type="CDD" id="cd09007">
    <property type="entry name" value="NP-I_spr0068"/>
    <property type="match status" value="1"/>
</dbReference>
<dbReference type="EMBL" id="FNLL01000003">
    <property type="protein sequence ID" value="SDT98891.1"/>
    <property type="molecule type" value="Genomic_DNA"/>
</dbReference>
<dbReference type="InterPro" id="IPR000845">
    <property type="entry name" value="Nucleoside_phosphorylase_d"/>
</dbReference>
<protein>
    <recommendedName>
        <fullName evidence="2">Uridine phosphorylase</fullName>
        <ecNumber evidence="1">2.4.2.3</ecNumber>
    </recommendedName>
</protein>
<accession>A0A1H2EV03</accession>
<gene>
    <name evidence="5" type="ORF">SAMN04487931_103370</name>
</gene>
<reference evidence="6" key="1">
    <citation type="submission" date="2016-10" db="EMBL/GenBank/DDBJ databases">
        <authorList>
            <person name="Varghese N."/>
            <person name="Submissions S."/>
        </authorList>
    </citation>
    <scope>NUCLEOTIDE SEQUENCE [LARGE SCALE GENOMIC DNA]</scope>
    <source>
        <strain evidence="6">DSM 3384</strain>
    </source>
</reference>
<evidence type="ECO:0000313" key="6">
    <source>
        <dbReference type="Proteomes" id="UP000199608"/>
    </source>
</evidence>
<dbReference type="GO" id="GO:0004731">
    <property type="term" value="F:purine-nucleoside phosphorylase activity"/>
    <property type="evidence" value="ECO:0007669"/>
    <property type="project" value="TreeGrafter"/>
</dbReference>
<organism evidence="5 6">
    <name type="scientific">Desulfobacula phenolica</name>
    <dbReference type="NCBI Taxonomy" id="90732"/>
    <lineage>
        <taxon>Bacteria</taxon>
        <taxon>Pseudomonadati</taxon>
        <taxon>Thermodesulfobacteriota</taxon>
        <taxon>Desulfobacteria</taxon>
        <taxon>Desulfobacterales</taxon>
        <taxon>Desulfobacteraceae</taxon>
        <taxon>Desulfobacula</taxon>
    </lineage>
</organism>
<dbReference type="PANTHER" id="PTHR43691">
    <property type="entry name" value="URIDINE PHOSPHORYLASE"/>
    <property type="match status" value="1"/>
</dbReference>
<dbReference type="PANTHER" id="PTHR43691:SF11">
    <property type="entry name" value="FI09636P-RELATED"/>
    <property type="match status" value="1"/>
</dbReference>
<dbReference type="GO" id="GO:0004850">
    <property type="term" value="F:uridine phosphorylase activity"/>
    <property type="evidence" value="ECO:0007669"/>
    <property type="project" value="UniProtKB-EC"/>
</dbReference>
<proteinExistence type="predicted"/>
<dbReference type="Pfam" id="PF01048">
    <property type="entry name" value="PNP_UDP_1"/>
    <property type="match status" value="1"/>
</dbReference>
<dbReference type="GO" id="GO:0006152">
    <property type="term" value="P:purine nucleoside catabolic process"/>
    <property type="evidence" value="ECO:0007669"/>
    <property type="project" value="TreeGrafter"/>
</dbReference>
<dbReference type="Gene3D" id="3.40.50.1580">
    <property type="entry name" value="Nucleoside phosphorylase domain"/>
    <property type="match status" value="1"/>
</dbReference>
<name>A0A1H2EV03_9BACT</name>
<evidence type="ECO:0000256" key="2">
    <source>
        <dbReference type="ARBA" id="ARBA00021980"/>
    </source>
</evidence>
<dbReference type="Proteomes" id="UP000199608">
    <property type="component" value="Unassembled WGS sequence"/>
</dbReference>